<dbReference type="PROSITE" id="PS50929">
    <property type="entry name" value="ABC_TM1F"/>
    <property type="match status" value="2"/>
</dbReference>
<keyword evidence="8 11" id="KW-1133">Transmembrane helix</keyword>
<feature type="transmembrane region" description="Helical" evidence="11">
    <location>
        <begin position="567"/>
        <end position="590"/>
    </location>
</feature>
<evidence type="ECO:0000256" key="5">
    <source>
        <dbReference type="ARBA" id="ARBA00022737"/>
    </source>
</evidence>
<dbReference type="PROSITE" id="PS00211">
    <property type="entry name" value="ABC_TRANSPORTER_1"/>
    <property type="match status" value="2"/>
</dbReference>
<evidence type="ECO:0000256" key="4">
    <source>
        <dbReference type="ARBA" id="ARBA00022692"/>
    </source>
</evidence>
<proteinExistence type="inferred from homology"/>
<dbReference type="CDD" id="cd03244">
    <property type="entry name" value="ABCC_MRP_domain2"/>
    <property type="match status" value="1"/>
</dbReference>
<dbReference type="PANTHER" id="PTHR24223:SF415">
    <property type="entry name" value="FI20190P1"/>
    <property type="match status" value="1"/>
</dbReference>
<evidence type="ECO:0000313" key="15">
    <source>
        <dbReference type="Proteomes" id="UP000267027"/>
    </source>
</evidence>
<dbReference type="GO" id="GO:0005524">
    <property type="term" value="F:ATP binding"/>
    <property type="evidence" value="ECO:0007669"/>
    <property type="project" value="UniProtKB-KW"/>
</dbReference>
<dbReference type="SMART" id="SM00382">
    <property type="entry name" value="AAA"/>
    <property type="match status" value="2"/>
</dbReference>
<dbReference type="Proteomes" id="UP000267027">
    <property type="component" value="Unassembled WGS sequence"/>
</dbReference>
<protein>
    <submittedName>
        <fullName evidence="16">ABC transporter domain-containing protein</fullName>
    </submittedName>
</protein>
<dbReference type="PANTHER" id="PTHR24223">
    <property type="entry name" value="ATP-BINDING CASSETTE SUB-FAMILY C"/>
    <property type="match status" value="1"/>
</dbReference>
<evidence type="ECO:0000313" key="16">
    <source>
        <dbReference type="WBParaSite" id="ACOC_0000162701-mRNA-1"/>
    </source>
</evidence>
<dbReference type="InterPro" id="IPR003593">
    <property type="entry name" value="AAA+_ATPase"/>
</dbReference>
<dbReference type="CDD" id="cd03250">
    <property type="entry name" value="ABCC_MRP_domain1"/>
    <property type="match status" value="1"/>
</dbReference>
<keyword evidence="15" id="KW-1185">Reference proteome</keyword>
<feature type="region of interest" description="Disordered" evidence="10">
    <location>
        <begin position="320"/>
        <end position="340"/>
    </location>
</feature>
<dbReference type="STRING" id="334426.A0A158PE83"/>
<dbReference type="OrthoDB" id="6500128at2759"/>
<organism evidence="16">
    <name type="scientific">Angiostrongylus costaricensis</name>
    <name type="common">Nematode worm</name>
    <dbReference type="NCBI Taxonomy" id="334426"/>
    <lineage>
        <taxon>Eukaryota</taxon>
        <taxon>Metazoa</taxon>
        <taxon>Ecdysozoa</taxon>
        <taxon>Nematoda</taxon>
        <taxon>Chromadorea</taxon>
        <taxon>Rhabditida</taxon>
        <taxon>Rhabditina</taxon>
        <taxon>Rhabditomorpha</taxon>
        <taxon>Strongyloidea</taxon>
        <taxon>Metastrongylidae</taxon>
        <taxon>Angiostrongylus</taxon>
    </lineage>
</organism>
<dbReference type="Pfam" id="PF00664">
    <property type="entry name" value="ABC_membrane"/>
    <property type="match status" value="2"/>
</dbReference>
<evidence type="ECO:0000259" key="13">
    <source>
        <dbReference type="PROSITE" id="PS50929"/>
    </source>
</evidence>
<evidence type="ECO:0000256" key="8">
    <source>
        <dbReference type="ARBA" id="ARBA00022989"/>
    </source>
</evidence>
<dbReference type="GO" id="GO:0140359">
    <property type="term" value="F:ABC-type transporter activity"/>
    <property type="evidence" value="ECO:0007669"/>
    <property type="project" value="InterPro"/>
</dbReference>
<evidence type="ECO:0000256" key="7">
    <source>
        <dbReference type="ARBA" id="ARBA00022840"/>
    </source>
</evidence>
<dbReference type="WBParaSite" id="ACOC_0000162701-mRNA-1">
    <property type="protein sequence ID" value="ACOC_0000162701-mRNA-1"/>
    <property type="gene ID" value="ACOC_0000162701"/>
</dbReference>
<dbReference type="FunFam" id="3.40.50.300:FF:000074">
    <property type="entry name" value="Multidrug resistance-associated protein 5 isoform 1"/>
    <property type="match status" value="1"/>
</dbReference>
<feature type="domain" description="ABC transporter" evidence="12">
    <location>
        <begin position="669"/>
        <end position="914"/>
    </location>
</feature>
<reference evidence="14 15" key="2">
    <citation type="submission" date="2018-11" db="EMBL/GenBank/DDBJ databases">
        <authorList>
            <consortium name="Pathogen Informatics"/>
        </authorList>
    </citation>
    <scope>NUCLEOTIDE SEQUENCE [LARGE SCALE GENOMIC DNA]</scope>
    <source>
        <strain evidence="14 15">Costa Rica</strain>
    </source>
</reference>
<dbReference type="AlphaFoldDB" id="A0A158PE83"/>
<dbReference type="GO" id="GO:0012505">
    <property type="term" value="C:endomembrane system"/>
    <property type="evidence" value="ECO:0007669"/>
    <property type="project" value="UniProtKB-SubCell"/>
</dbReference>
<keyword evidence="3" id="KW-0813">Transport</keyword>
<feature type="domain" description="ABC transmembrane type-1" evidence="13">
    <location>
        <begin position="409"/>
        <end position="509"/>
    </location>
</feature>
<evidence type="ECO:0000313" key="14">
    <source>
        <dbReference type="EMBL" id="VDM53213.1"/>
    </source>
</evidence>
<dbReference type="GO" id="GO:0016020">
    <property type="term" value="C:membrane"/>
    <property type="evidence" value="ECO:0007669"/>
    <property type="project" value="InterPro"/>
</dbReference>
<dbReference type="SUPFAM" id="SSF90123">
    <property type="entry name" value="ABC transporter transmembrane region"/>
    <property type="match status" value="2"/>
</dbReference>
<evidence type="ECO:0000259" key="12">
    <source>
        <dbReference type="PROSITE" id="PS50893"/>
    </source>
</evidence>
<dbReference type="PROSITE" id="PS50893">
    <property type="entry name" value="ABC_TRANSPORTER_2"/>
    <property type="match status" value="2"/>
</dbReference>
<dbReference type="GO" id="GO:0016887">
    <property type="term" value="F:ATP hydrolysis activity"/>
    <property type="evidence" value="ECO:0007669"/>
    <property type="project" value="InterPro"/>
</dbReference>
<feature type="domain" description="ABC transporter" evidence="12">
    <location>
        <begin position="120"/>
        <end position="317"/>
    </location>
</feature>
<dbReference type="InterPro" id="IPR003439">
    <property type="entry name" value="ABC_transporter-like_ATP-bd"/>
</dbReference>
<feature type="transmembrane region" description="Helical" evidence="11">
    <location>
        <begin position="409"/>
        <end position="428"/>
    </location>
</feature>
<keyword evidence="5" id="KW-0677">Repeat</keyword>
<dbReference type="InterPro" id="IPR050173">
    <property type="entry name" value="ABC_transporter_C-like"/>
</dbReference>
<evidence type="ECO:0000256" key="9">
    <source>
        <dbReference type="ARBA" id="ARBA00023136"/>
    </source>
</evidence>
<comment type="subcellular location">
    <subcellularLocation>
        <location evidence="1">Endomembrane system</location>
        <topology evidence="1">Multi-pass membrane protein</topology>
    </subcellularLocation>
</comment>
<dbReference type="OMA" id="YWKSFLF"/>
<keyword evidence="6" id="KW-0547">Nucleotide-binding</keyword>
<dbReference type="EMBL" id="UYYA01000257">
    <property type="protein sequence ID" value="VDM53213.1"/>
    <property type="molecule type" value="Genomic_DNA"/>
</dbReference>
<evidence type="ECO:0000256" key="3">
    <source>
        <dbReference type="ARBA" id="ARBA00022448"/>
    </source>
</evidence>
<dbReference type="InterPro" id="IPR011527">
    <property type="entry name" value="ABC1_TM_dom"/>
</dbReference>
<dbReference type="InterPro" id="IPR036640">
    <property type="entry name" value="ABC1_TM_sf"/>
</dbReference>
<evidence type="ECO:0000256" key="1">
    <source>
        <dbReference type="ARBA" id="ARBA00004127"/>
    </source>
</evidence>
<evidence type="ECO:0000256" key="10">
    <source>
        <dbReference type="SAM" id="MobiDB-lite"/>
    </source>
</evidence>
<keyword evidence="7" id="KW-0067">ATP-binding</keyword>
<feature type="transmembrane region" description="Helical" evidence="11">
    <location>
        <begin position="21"/>
        <end position="47"/>
    </location>
</feature>
<dbReference type="Pfam" id="PF00005">
    <property type="entry name" value="ABC_tran"/>
    <property type="match status" value="2"/>
</dbReference>
<feature type="transmembrane region" description="Helical" evidence="11">
    <location>
        <begin position="59"/>
        <end position="84"/>
    </location>
</feature>
<comment type="similarity">
    <text evidence="2">Belongs to the ABC transporter superfamily. ABCC family. Conjugate transporter (TC 3.A.1.208) subfamily.</text>
</comment>
<dbReference type="SUPFAM" id="SSF52540">
    <property type="entry name" value="P-loop containing nucleoside triphosphate hydrolases"/>
    <property type="match status" value="2"/>
</dbReference>
<dbReference type="Gene3D" id="1.20.1560.10">
    <property type="entry name" value="ABC transporter type 1, transmembrane domain"/>
    <property type="match status" value="3"/>
</dbReference>
<reference evidence="16" key="1">
    <citation type="submission" date="2016-04" db="UniProtKB">
        <authorList>
            <consortium name="WormBaseParasite"/>
        </authorList>
    </citation>
    <scope>IDENTIFICATION</scope>
</reference>
<evidence type="ECO:0000256" key="6">
    <source>
        <dbReference type="ARBA" id="ARBA00022741"/>
    </source>
</evidence>
<evidence type="ECO:0000256" key="11">
    <source>
        <dbReference type="SAM" id="Phobius"/>
    </source>
</evidence>
<dbReference type="InterPro" id="IPR017871">
    <property type="entry name" value="ABC_transporter-like_CS"/>
</dbReference>
<gene>
    <name evidence="14" type="ORF">ACOC_LOCUS1628</name>
</gene>
<sequence length="923" mass="103691">MEEHINDIRRKELKLLKKSYIVRNIMDSFNTACPFLVALFSFGTYVLSSSSHKLTPQTAFVSLTLFNQLRSPMVMITLLINQLVQAVVSNERLKEYFIAKELDSTIVQRLDRFNGSKNVVEFADFSAAWNDTGPATLKDIDLNVVRGSLIAVVGKVGAGKSSLLSALLVRDNILFGKPFDKRKYNEVKVLSACALKPDLKILPYGDKTEIGEKGVNLSGGQKARLSLARAIYQDCDVYLLDDPLSAVDAHVGRHIFEKVLGPDGLLRAKTRILVTHRLSYLKSADEIVVLQDGNIIENGTYTVLMNQRGVFYRFVEEHRSSSESEGNDDESPNDDLNGGLENGTNHYEVARLSMVQYENEKKNSASALSSSLTKSFSNVLIKKEGIETGSVKMSVYFLYMRAASYWKSFLFILFLCGYQLIQILRSFWLSAWSDENDGYHENKMAVGWRLTVYGFLGTAESLSFLLSLVYLSFAGLAAAYNLHAPLINNLLRSPMSFYDTTPLGRILNRCSKKFYVPTSRQLKRLESTHRSPIFSHFGETIQGAASIRAFGKVCCLKIIIKLLYYEMLSLITFCYRILFGIFFAAFFAVISKEFGWVTSPGIIGVSISYALNITEVLNFAVRQISEIEANIVAVERIEEYTNTPTEVCPTIPGFLFLRDTEFVAILLVLRLHGIFQKTNRLQIGHHMVRWILFITRQGSISASVKEGEKVGIVGRTGAGKSSFTLALFRMIEPVSGKIIVDEVDIASIGLHDLRSNLTIIPQDPILFSGSLRFNLDPFQRNNDDEIWRSLELSHLKDFVSGLQGGLDYSINEGGENISVGQRQLVCLARAILRNTRMLVLDEATAAVDVETDALIQETIREYFRNCTVFTIAHRLNTIMDYDRVMVLKDGRIIEFDSPKALLCNRNSTFARMVEESRSESKKA</sequence>
<accession>A0A158PE83</accession>
<keyword evidence="4 11" id="KW-0812">Transmembrane</keyword>
<keyword evidence="9 11" id="KW-0472">Membrane</keyword>
<feature type="domain" description="ABC transmembrane type-1" evidence="13">
    <location>
        <begin position="1"/>
        <end position="85"/>
    </location>
</feature>
<evidence type="ECO:0000256" key="2">
    <source>
        <dbReference type="ARBA" id="ARBA00009726"/>
    </source>
</evidence>
<name>A0A158PE83_ANGCS</name>
<feature type="transmembrane region" description="Helical" evidence="11">
    <location>
        <begin position="462"/>
        <end position="482"/>
    </location>
</feature>
<dbReference type="Gene3D" id="3.40.50.300">
    <property type="entry name" value="P-loop containing nucleotide triphosphate hydrolases"/>
    <property type="match status" value="3"/>
</dbReference>
<dbReference type="InterPro" id="IPR027417">
    <property type="entry name" value="P-loop_NTPase"/>
</dbReference>